<evidence type="ECO:0000259" key="1">
    <source>
        <dbReference type="Pfam" id="PF03372"/>
    </source>
</evidence>
<organism evidence="2 3">
    <name type="scientific">Enterovirga aerilata</name>
    <dbReference type="NCBI Taxonomy" id="2730920"/>
    <lineage>
        <taxon>Bacteria</taxon>
        <taxon>Pseudomonadati</taxon>
        <taxon>Pseudomonadota</taxon>
        <taxon>Alphaproteobacteria</taxon>
        <taxon>Hyphomicrobiales</taxon>
        <taxon>Methylobacteriaceae</taxon>
        <taxon>Enterovirga</taxon>
    </lineage>
</organism>
<dbReference type="GO" id="GO:0016020">
    <property type="term" value="C:membrane"/>
    <property type="evidence" value="ECO:0007669"/>
    <property type="project" value="GOC"/>
</dbReference>
<dbReference type="PANTHER" id="PTHR14859">
    <property type="entry name" value="CALCOFLUOR WHITE HYPERSENSITIVE PROTEIN PRECURSOR"/>
    <property type="match status" value="1"/>
</dbReference>
<dbReference type="GO" id="GO:0003824">
    <property type="term" value="F:catalytic activity"/>
    <property type="evidence" value="ECO:0007669"/>
    <property type="project" value="InterPro"/>
</dbReference>
<comment type="caution">
    <text evidence="2">The sequence shown here is derived from an EMBL/GenBank/DDBJ whole genome shotgun (WGS) entry which is preliminary data.</text>
</comment>
<dbReference type="RefSeq" id="WP_171217797.1">
    <property type="nucleotide sequence ID" value="NZ_JABEPP010000002.1"/>
</dbReference>
<dbReference type="AlphaFoldDB" id="A0A849I3U4"/>
<dbReference type="SUPFAM" id="SSF56219">
    <property type="entry name" value="DNase I-like"/>
    <property type="match status" value="1"/>
</dbReference>
<accession>A0A849I3U4</accession>
<protein>
    <submittedName>
        <fullName evidence="2">EEP domain-containing protein</fullName>
    </submittedName>
</protein>
<dbReference type="Proteomes" id="UP000564885">
    <property type="component" value="Unassembled WGS sequence"/>
</dbReference>
<dbReference type="Gene3D" id="3.60.10.10">
    <property type="entry name" value="Endonuclease/exonuclease/phosphatase"/>
    <property type="match status" value="1"/>
</dbReference>
<proteinExistence type="predicted"/>
<dbReference type="InterPro" id="IPR036691">
    <property type="entry name" value="Endo/exonu/phosph_ase_sf"/>
</dbReference>
<dbReference type="PANTHER" id="PTHR14859:SF15">
    <property type="entry name" value="ENDONUCLEASE_EXONUCLEASE_PHOSPHATASE DOMAIN-CONTAINING PROTEIN"/>
    <property type="match status" value="1"/>
</dbReference>
<dbReference type="Pfam" id="PF03372">
    <property type="entry name" value="Exo_endo_phos"/>
    <property type="match status" value="1"/>
</dbReference>
<feature type="domain" description="Endonuclease/exonuclease/phosphatase" evidence="1">
    <location>
        <begin position="5"/>
        <end position="231"/>
    </location>
</feature>
<gene>
    <name evidence="2" type="ORF">HJG44_07890</name>
</gene>
<dbReference type="InterPro" id="IPR005135">
    <property type="entry name" value="Endo/exonuclease/phosphatase"/>
</dbReference>
<keyword evidence="3" id="KW-1185">Reference proteome</keyword>
<sequence length="252" mass="27834">MYRIVTYNVRRCLGTDGRVEPKRIAEVIASCDPHVVALQELDVRRARTGRIDQAEAIAAALGMELHFHPALRVFEEEYGDAILTTRPSRLVKAGPLPAPLHQELEPRGALWVTAQIGGRPCEIVNTHLGLRGMERLIQVDALLGPDWIGSALPSAPLMLVGDLNAVPSSRAYRRIAQRLRDAQSLSAGRPRPTFPSRLPFLRLDHVFVNGWVEVLRVETIRTPLARVASDHLPLFVEFGLVPGASRNPGTVH</sequence>
<dbReference type="EMBL" id="JABEPP010000002">
    <property type="protein sequence ID" value="NNM72314.1"/>
    <property type="molecule type" value="Genomic_DNA"/>
</dbReference>
<dbReference type="InterPro" id="IPR051916">
    <property type="entry name" value="GPI-anchor_lipid_remodeler"/>
</dbReference>
<dbReference type="GO" id="GO:0006506">
    <property type="term" value="P:GPI anchor biosynthetic process"/>
    <property type="evidence" value="ECO:0007669"/>
    <property type="project" value="TreeGrafter"/>
</dbReference>
<evidence type="ECO:0000313" key="3">
    <source>
        <dbReference type="Proteomes" id="UP000564885"/>
    </source>
</evidence>
<evidence type="ECO:0000313" key="2">
    <source>
        <dbReference type="EMBL" id="NNM72314.1"/>
    </source>
</evidence>
<reference evidence="2 3" key="1">
    <citation type="submission" date="2020-04" db="EMBL/GenBank/DDBJ databases">
        <title>Enterovirga sp. isolate from soil.</title>
        <authorList>
            <person name="Chea S."/>
            <person name="Kim D.-U."/>
        </authorList>
    </citation>
    <scope>NUCLEOTIDE SEQUENCE [LARGE SCALE GENOMIC DNA]</scope>
    <source>
        <strain evidence="2 3">DB1703</strain>
    </source>
</reference>
<name>A0A849I3U4_9HYPH</name>